<evidence type="ECO:0000313" key="2">
    <source>
        <dbReference type="Proteomes" id="UP001469553"/>
    </source>
</evidence>
<proteinExistence type="predicted"/>
<keyword evidence="2" id="KW-1185">Reference proteome</keyword>
<dbReference type="EMBL" id="JAHRIP010020946">
    <property type="protein sequence ID" value="MEQ2288507.1"/>
    <property type="molecule type" value="Genomic_DNA"/>
</dbReference>
<reference evidence="1 2" key="1">
    <citation type="submission" date="2021-06" db="EMBL/GenBank/DDBJ databases">
        <authorList>
            <person name="Palmer J.M."/>
        </authorList>
    </citation>
    <scope>NUCLEOTIDE SEQUENCE [LARGE SCALE GENOMIC DNA]</scope>
    <source>
        <strain evidence="1 2">AS_MEX2019</strain>
        <tissue evidence="1">Muscle</tissue>
    </source>
</reference>
<dbReference type="Proteomes" id="UP001469553">
    <property type="component" value="Unassembled WGS sequence"/>
</dbReference>
<accession>A0ABV0Y3Y8</accession>
<protein>
    <submittedName>
        <fullName evidence="1">Uncharacterized protein</fullName>
    </submittedName>
</protein>
<name>A0ABV0Y3Y8_9TELE</name>
<evidence type="ECO:0000313" key="1">
    <source>
        <dbReference type="EMBL" id="MEQ2288507.1"/>
    </source>
</evidence>
<gene>
    <name evidence="1" type="ORF">AMECASPLE_023311</name>
</gene>
<comment type="caution">
    <text evidence="1">The sequence shown here is derived from an EMBL/GenBank/DDBJ whole genome shotgun (WGS) entry which is preliminary data.</text>
</comment>
<organism evidence="1 2">
    <name type="scientific">Ameca splendens</name>
    <dbReference type="NCBI Taxonomy" id="208324"/>
    <lineage>
        <taxon>Eukaryota</taxon>
        <taxon>Metazoa</taxon>
        <taxon>Chordata</taxon>
        <taxon>Craniata</taxon>
        <taxon>Vertebrata</taxon>
        <taxon>Euteleostomi</taxon>
        <taxon>Actinopterygii</taxon>
        <taxon>Neopterygii</taxon>
        <taxon>Teleostei</taxon>
        <taxon>Neoteleostei</taxon>
        <taxon>Acanthomorphata</taxon>
        <taxon>Ovalentaria</taxon>
        <taxon>Atherinomorphae</taxon>
        <taxon>Cyprinodontiformes</taxon>
        <taxon>Goodeidae</taxon>
        <taxon>Ameca</taxon>
    </lineage>
</organism>
<sequence>MIWLFIFSRPQLCPKRASSCTSSNSEVEEGVQSTAAEISELQLMAENQAGPEMTIEQDNCSQPRAVAADGDGSQNAEVDLSCSGLTELDIDADEVFIVSSAGSPGWLPFYPHAPRSLSSRNSSTLTLVLQCEMMRMVLNTIC</sequence>